<evidence type="ECO:0000256" key="3">
    <source>
        <dbReference type="ARBA" id="ARBA00022989"/>
    </source>
</evidence>
<organism evidence="6 7">
    <name type="scientific">Penicillium crustosum</name>
    <name type="common">Blue mold fungus</name>
    <dbReference type="NCBI Taxonomy" id="36656"/>
    <lineage>
        <taxon>Eukaryota</taxon>
        <taxon>Fungi</taxon>
        <taxon>Dikarya</taxon>
        <taxon>Ascomycota</taxon>
        <taxon>Pezizomycotina</taxon>
        <taxon>Eurotiomycetes</taxon>
        <taxon>Eurotiomycetidae</taxon>
        <taxon>Eurotiales</taxon>
        <taxon>Aspergillaceae</taxon>
        <taxon>Penicillium</taxon>
    </lineage>
</organism>
<dbReference type="GO" id="GO:0005886">
    <property type="term" value="C:plasma membrane"/>
    <property type="evidence" value="ECO:0007669"/>
    <property type="project" value="TreeGrafter"/>
</dbReference>
<evidence type="ECO:0000256" key="4">
    <source>
        <dbReference type="ARBA" id="ARBA00023136"/>
    </source>
</evidence>
<evidence type="ECO:0000256" key="1">
    <source>
        <dbReference type="ARBA" id="ARBA00004141"/>
    </source>
</evidence>
<accession>A0A9P5GW21</accession>
<name>A0A9P5GW21_PENCR</name>
<dbReference type="SUPFAM" id="SSF103473">
    <property type="entry name" value="MFS general substrate transporter"/>
    <property type="match status" value="1"/>
</dbReference>
<dbReference type="GO" id="GO:0015203">
    <property type="term" value="F:polyamine transmembrane transporter activity"/>
    <property type="evidence" value="ECO:0007669"/>
    <property type="project" value="TreeGrafter"/>
</dbReference>
<dbReference type="EMBL" id="JAAOZQ010000001">
    <property type="protein sequence ID" value="KAF7530557.1"/>
    <property type="molecule type" value="Genomic_DNA"/>
</dbReference>
<evidence type="ECO:0000256" key="5">
    <source>
        <dbReference type="SAM" id="Phobius"/>
    </source>
</evidence>
<dbReference type="AlphaFoldDB" id="A0A9P5GW21"/>
<gene>
    <name evidence="6" type="ORF">PCG10_000066</name>
</gene>
<keyword evidence="7" id="KW-1185">Reference proteome</keyword>
<reference evidence="6" key="1">
    <citation type="submission" date="2020-02" db="EMBL/GenBank/DDBJ databases">
        <authorList>
            <person name="Lichtner F.J."/>
        </authorList>
    </citation>
    <scope>NUCLEOTIDE SEQUENCE</scope>
    <source>
        <strain evidence="6">G10</strain>
    </source>
</reference>
<dbReference type="PANTHER" id="PTHR23502">
    <property type="entry name" value="MAJOR FACILITATOR SUPERFAMILY"/>
    <property type="match status" value="1"/>
</dbReference>
<evidence type="ECO:0000313" key="6">
    <source>
        <dbReference type="EMBL" id="KAF7530557.1"/>
    </source>
</evidence>
<dbReference type="GO" id="GO:0010509">
    <property type="term" value="P:intracellular polyamine homeostasis"/>
    <property type="evidence" value="ECO:0007669"/>
    <property type="project" value="TreeGrafter"/>
</dbReference>
<keyword evidence="4 5" id="KW-0472">Membrane</keyword>
<comment type="subcellular location">
    <subcellularLocation>
        <location evidence="1">Membrane</location>
        <topology evidence="1">Multi-pass membrane protein</topology>
    </subcellularLocation>
</comment>
<protein>
    <recommendedName>
        <fullName evidence="8">Major facilitator superfamily (MFS) profile domain-containing protein</fullName>
    </recommendedName>
</protein>
<dbReference type="Proteomes" id="UP000701341">
    <property type="component" value="Unassembled WGS sequence"/>
</dbReference>
<feature type="transmembrane region" description="Helical" evidence="5">
    <location>
        <begin position="93"/>
        <end position="118"/>
    </location>
</feature>
<feature type="transmembrane region" description="Helical" evidence="5">
    <location>
        <begin position="27"/>
        <end position="48"/>
    </location>
</feature>
<comment type="caution">
    <text evidence="6">The sequence shown here is derived from an EMBL/GenBank/DDBJ whole genome shotgun (WGS) entry which is preliminary data.</text>
</comment>
<proteinExistence type="predicted"/>
<dbReference type="InterPro" id="IPR036259">
    <property type="entry name" value="MFS_trans_sf"/>
</dbReference>
<dbReference type="Gene3D" id="1.20.1250.20">
    <property type="entry name" value="MFS general substrate transporter like domains"/>
    <property type="match status" value="1"/>
</dbReference>
<dbReference type="PANTHER" id="PTHR23502:SF5">
    <property type="entry name" value="QUINIDINE RESISTANCE PROTEIN 3"/>
    <property type="match status" value="1"/>
</dbReference>
<dbReference type="OrthoDB" id="3936150at2759"/>
<evidence type="ECO:0000256" key="2">
    <source>
        <dbReference type="ARBA" id="ARBA00022692"/>
    </source>
</evidence>
<keyword evidence="3 5" id="KW-1133">Transmembrane helix</keyword>
<evidence type="ECO:0008006" key="8">
    <source>
        <dbReference type="Google" id="ProtNLM"/>
    </source>
</evidence>
<keyword evidence="2 5" id="KW-0812">Transmembrane</keyword>
<sequence>MVREATKTNRYDDSGNLKFFPEDRCPVGGPCVASMFFGLGMMLVMGTVQTAIMEFTPKKTSSGIAVANFVRNLLACTDAVVTQPMLDGIGNGWMCTLIGLVAFVTGISAILSLSLRFWGPPWRVLMDRKLNALKS</sequence>
<evidence type="ECO:0000313" key="7">
    <source>
        <dbReference type="Proteomes" id="UP000701341"/>
    </source>
</evidence>